<accession>A0A2N8PSH5</accession>
<dbReference type="AlphaFoldDB" id="A0A2N8PSH5"/>
<reference evidence="1 2" key="1">
    <citation type="submission" date="2018-12" db="EMBL/GenBank/DDBJ databases">
        <title>A novel vanA-carrying plasmid in a clinical isolate of Enterococcus avium.</title>
        <authorList>
            <person name="Bernasconi O.J."/>
            <person name="Luzzaro F."/>
            <person name="Endimiani A."/>
        </authorList>
    </citation>
    <scope>NUCLEOTIDE SEQUENCE [LARGE SCALE GENOMIC DNA]</scope>
    <source>
        <strain evidence="1 2">LC0559/18</strain>
    </source>
</reference>
<dbReference type="PANTHER" id="PTHR40453:SF1">
    <property type="entry name" value="PROTEIN YOEF"/>
    <property type="match status" value="1"/>
</dbReference>
<dbReference type="PANTHER" id="PTHR40453">
    <property type="entry name" value="PROTEIN YOEF"/>
    <property type="match status" value="1"/>
</dbReference>
<dbReference type="RefSeq" id="WP_102872964.1">
    <property type="nucleotide sequence ID" value="NZ_JBPFMR010000098.1"/>
</dbReference>
<dbReference type="InterPro" id="IPR012381">
    <property type="entry name" value="EutP_PduV"/>
</dbReference>
<dbReference type="EMBL" id="RYZS01000002">
    <property type="protein sequence ID" value="RVU93165.1"/>
    <property type="molecule type" value="Genomic_DNA"/>
</dbReference>
<evidence type="ECO:0008006" key="3">
    <source>
        <dbReference type="Google" id="ProtNLM"/>
    </source>
</evidence>
<proteinExistence type="predicted"/>
<organism evidence="1 2">
    <name type="scientific">Enterococcus avium</name>
    <name type="common">Streptococcus avium</name>
    <dbReference type="NCBI Taxonomy" id="33945"/>
    <lineage>
        <taxon>Bacteria</taxon>
        <taxon>Bacillati</taxon>
        <taxon>Bacillota</taxon>
        <taxon>Bacilli</taxon>
        <taxon>Lactobacillales</taxon>
        <taxon>Enterococcaceae</taxon>
        <taxon>Enterococcus</taxon>
    </lineage>
</organism>
<dbReference type="GO" id="GO:0006576">
    <property type="term" value="P:biogenic amine metabolic process"/>
    <property type="evidence" value="ECO:0007669"/>
    <property type="project" value="InterPro"/>
</dbReference>
<dbReference type="Pfam" id="PF10662">
    <property type="entry name" value="PduV-EutP"/>
    <property type="match status" value="1"/>
</dbReference>
<evidence type="ECO:0000313" key="2">
    <source>
        <dbReference type="Proteomes" id="UP000288388"/>
    </source>
</evidence>
<protein>
    <recommendedName>
        <fullName evidence="3">Ethanolamine utilization protein EutP</fullName>
    </recommendedName>
</protein>
<gene>
    <name evidence="1" type="ORF">EK398_22290</name>
</gene>
<sequence>MRILLVGPRESGKLKIANYLEKTNAQPLKKVANIMYYRRTILVPDSYLESPWMHKHVIALQQTASCGIFLQPVTAKRRSYPPNFAKVFRIPIYGIVTYHKSYEESALQQAKAQLLACGLEQVDLVLDLEKEELHQIEQIILGRGRENGEF</sequence>
<dbReference type="GO" id="GO:0005524">
    <property type="term" value="F:ATP binding"/>
    <property type="evidence" value="ECO:0007669"/>
    <property type="project" value="InterPro"/>
</dbReference>
<evidence type="ECO:0000313" key="1">
    <source>
        <dbReference type="EMBL" id="RVU93165.1"/>
    </source>
</evidence>
<dbReference type="Proteomes" id="UP000288388">
    <property type="component" value="Unassembled WGS sequence"/>
</dbReference>
<name>A0A2N8PSH5_ENTAV</name>
<comment type="caution">
    <text evidence="1">The sequence shown here is derived from an EMBL/GenBank/DDBJ whole genome shotgun (WGS) entry which is preliminary data.</text>
</comment>